<sequence length="2124" mass="230620">MSETAPDLTGENLYFDHAEVNGKRVYEAGTLTGQDITYYGSISGALSILGESETIDLYYVSKYPVTYHVTGAEKTAGDDLVKKGDSLTFRAMPSAKGQRLVVKAGDTDISNTGTVFGQDTGEMLFTVDNVQNELTITITETAATSYTFSYNTTDGAFRNGRITSGNNNQSITPGGTITFRIESTAGSLLNRYTLNMLVINGHEVQTPGTETGEGAYVESTLPSGETVRITLVQEDTTAAPIHYQNDYEVTISDVYTDLYISEGNFKRTDRNEVIIKELSGIGNIVGWDDGAEEYVPGSVNHVYLQTGRTGNEFYFNLKPGYEKPQLTVKVNGQVSEAEMNFEKNIGNLHDGREPSYTQEQYQYRFDLPNGLGDNIELFLTATPITYSVEYRNDRNNNDLIGEPETGFTVVEGNKDTITITSRTPYETVKGYSPDGYVVRGTSAPVYHAGDIVDVKDVAADAAGTTIIFVPHWVPVNEVNERNITINLYIEDPTDINGSDIPAANYLRTVAEGDALFRPNEERGREHIREYISSSDEPWKDTYNDEDFVLREGGEIQVVKESVSSLDFHFDVKKGNLTVKFQWGAGEQPDTAVPALPENITEQIAIKQAFSVDVSESIPEGYTASTTTVAGTMIEAGVEKTVYLYKDADNDNKPDNHTITLTFNAGENGIIDPNNLTSGGALSEDQKTLTYKLVKPVEGELEGDKYPQIPQVNATADSMVWTGWFNNKNESSRYADYANQPVGADAADLTFDAHYDAAEGHKEVAIRYYTEQESGEFGLARTLTSYRKPGETVTYGRPARNGYVTSNEGTSGSLTVTEDGPNTADVYYYLDTDNNDKPDTYTVTLTFRGTGYGSWDIEDTMWEQMEAGKDYIYDTDSRALKVFLVKANEAGFEAETYPEAPKVIPEDTYLFDSWQDDSKHAYGSGTEGDGITVGSSVGAEDANKSYTSVYNEDKNNDEKPDDEQYITITFRAGEHGTFADSEKTVTYDKLLPGYSSYPEAPAVTASTGWQFAGWSPEYDKSGTIEATVQESQMYTATYRGQGTLTYGGNAQSGGEVFDLPDEQTVWEGTTVELSGQTPTHTPVNETSVVFIGWSRTKTGQIYGEEDQEAFEKIALLPGRVYIDSTALTIYAVWGYDTDGNQKPDVTEPTEKPNLINVVPPAAITVENGTAIEEMGLPTQVTIQTTKGDMQANVTWDTQNTSYDPSKAEAQTFTLNGTLTLPEGVTNTNSIPLMTTISITVNAKDVEPGPDPSASYTLTYDANGGFGGPGQEKVSADEAENYQLNTTDKPTHKTAEDGTMIIFIGWSAEQDTKIYGASDKDGPNTIDKLTLTANDEVYAVWGYDANENGAPDVEEDGKYTLAYDGNAINDGDQVAGVPDGGEIKYVSGQVAVLDTEEPTYTLAPATDDSAVIPSPTDEPETETLPSGESAGEEEPTESEPAATDPVEESIPTEESAPPVETTPAHVPELASIGMTRLSYRSAGDGSGDSVVFIGWSLNQHRQIFKGTDTEAFKYVQIVPAVTFDDEDITVYAVWGYDSDNDGTADVLGENYVIRSYAGPNGSIDPSGDTTVAEGGDQGFTFIPDSGYAVDKIVIDGDTYLNDGNLNLAGYDADSKTYTFTNVQADRSIVVTFSADADSDGVPDKYDPAPSERYTVTARVNDGNGTITPVSKTVDAGDDVVFTITAYGGYALDYITVDGKVVYSNNDAENPFKDTWTLKNVQANSEVVAYFGEDQNGDDVPDAPTYLTVTARAGENGSISPSGTLLVKRGESQSFSITASSDYHISDVAVNGVSVGAVSSYEMISISENMTITASFARDSSGGGSHTTRYTITASAGKGGEISPDGSVRVVRGSSKTFTITPDAGYVIEDVLVDGESVGAVDKYTFENVREKHTIEAVFAEQNGGVADPDDTGVSGWLNTKDHSAYLGGYGGGWFGPDDNMTRAQVAQMFYNLLLNKNVPITVSFSDVAPDAWYAEAVNTLGSLGIVAGIGNGQFAPDRAITRAEFTVIAMRFAELDTSGENIFTDVSENDWFYDYVVGAIKYGWITGYSDGRFGPYDTITRAQVTTIVNRMLDRSADEAYVDRHADELEQFTDVPDTHWAYYEVAEATNAHDYDRTSGSEDWTQLW</sequence>
<feature type="domain" description="SLH" evidence="3">
    <location>
        <begin position="1958"/>
        <end position="2016"/>
    </location>
</feature>
<dbReference type="Pfam" id="PF18998">
    <property type="entry name" value="Flg_new_2"/>
    <property type="match status" value="2"/>
</dbReference>
<evidence type="ECO:0000313" key="4">
    <source>
        <dbReference type="EMBL" id="QCI58260.3"/>
    </source>
</evidence>
<dbReference type="RefSeq" id="WP_207754063.1">
    <property type="nucleotide sequence ID" value="NZ_CP034413.3"/>
</dbReference>
<dbReference type="Pfam" id="PF00395">
    <property type="entry name" value="SLH"/>
    <property type="match status" value="3"/>
</dbReference>
<organism evidence="4 5">
    <name type="scientific">Dysosmobacter welbionis</name>
    <dbReference type="NCBI Taxonomy" id="2093857"/>
    <lineage>
        <taxon>Bacteria</taxon>
        <taxon>Bacillati</taxon>
        <taxon>Bacillota</taxon>
        <taxon>Clostridia</taxon>
        <taxon>Eubacteriales</taxon>
        <taxon>Oscillospiraceae</taxon>
        <taxon>Dysosmobacter</taxon>
    </lineage>
</organism>
<evidence type="ECO:0000259" key="3">
    <source>
        <dbReference type="PROSITE" id="PS51272"/>
    </source>
</evidence>
<dbReference type="InterPro" id="IPR044060">
    <property type="entry name" value="Bacterial_rp_domain"/>
</dbReference>
<feature type="domain" description="SLH" evidence="3">
    <location>
        <begin position="2017"/>
        <end position="2080"/>
    </location>
</feature>
<name>A0A856HWP0_9FIRM</name>
<gene>
    <name evidence="4" type="ORF">EIO64_02630</name>
</gene>
<dbReference type="PANTHER" id="PTHR43308">
    <property type="entry name" value="OUTER MEMBRANE PROTEIN ALPHA-RELATED"/>
    <property type="match status" value="1"/>
</dbReference>
<dbReference type="Proteomes" id="UP000298642">
    <property type="component" value="Chromosome"/>
</dbReference>
<dbReference type="InterPro" id="IPR051465">
    <property type="entry name" value="Cell_Envelope_Struct_Comp"/>
</dbReference>
<dbReference type="PROSITE" id="PS51272">
    <property type="entry name" value="SLH"/>
    <property type="match status" value="2"/>
</dbReference>
<evidence type="ECO:0000256" key="1">
    <source>
        <dbReference type="ARBA" id="ARBA00022737"/>
    </source>
</evidence>
<evidence type="ECO:0000256" key="2">
    <source>
        <dbReference type="SAM" id="MobiDB-lite"/>
    </source>
</evidence>
<feature type="region of interest" description="Disordered" evidence="2">
    <location>
        <begin position="1399"/>
        <end position="1463"/>
    </location>
</feature>
<feature type="compositionally biased region" description="Polar residues" evidence="2">
    <location>
        <begin position="802"/>
        <end position="815"/>
    </location>
</feature>
<dbReference type="InterPro" id="IPR001119">
    <property type="entry name" value="SLH_dom"/>
</dbReference>
<proteinExistence type="predicted"/>
<reference evidence="5" key="1">
    <citation type="submission" date="2018-12" db="EMBL/GenBank/DDBJ databases">
        <title>Dusodibacter welbiota gen. nov., sp. nov., isolated from human faeces and emended description of the Oscillibacter genus.</title>
        <authorList>
            <person name="Le Roy T."/>
            <person name="Van der Smissen P."/>
            <person name="Delzenne N."/>
            <person name="Muccioli G."/>
            <person name="Collet J.F."/>
            <person name="Cani P.D."/>
        </authorList>
    </citation>
    <scope>NUCLEOTIDE SEQUENCE [LARGE SCALE GENOMIC DNA]</scope>
    <source>
        <strain evidence="5">J115</strain>
    </source>
</reference>
<dbReference type="KEGG" id="obj:EIO64_02630"/>
<dbReference type="EMBL" id="CP034413">
    <property type="protein sequence ID" value="QCI58260.3"/>
    <property type="molecule type" value="Genomic_DNA"/>
</dbReference>
<protein>
    <submittedName>
        <fullName evidence="4">S-layer homology domain-containing protein</fullName>
    </submittedName>
</protein>
<feature type="region of interest" description="Disordered" evidence="2">
    <location>
        <begin position="798"/>
        <end position="817"/>
    </location>
</feature>
<keyword evidence="5" id="KW-1185">Reference proteome</keyword>
<accession>A0A856HWP0</accession>
<evidence type="ECO:0000313" key="5">
    <source>
        <dbReference type="Proteomes" id="UP000298642"/>
    </source>
</evidence>
<keyword evidence="1" id="KW-0677">Repeat</keyword>